<accession>A0A1I0TV42</accession>
<dbReference type="InterPro" id="IPR036116">
    <property type="entry name" value="FN3_sf"/>
</dbReference>
<sequence length="412" mass="44328">MKTQSKKYLIAACFIFALLGGCKKNEKVAETTTPKTESNGSIATITTSTFTNITTTSAMSGGVVTDKGGSPVTDQGVCWSTSPKPTVDNNKSGVVSVSGSGTFTSEIKGLTASTKYYVRAFAVNKAGVAYGNEIELVTASIASATFGFSPMYIIGSTVAAADIEVLTDGGDAITERGIVYASTSNPTINSSKVKHSNKGLGKFRVSLKDLTPKTTYYARAYAINSKGVSYSSEVTFKTIAKGNFTYTFNKSQNPGAEELAAYSRLQVAIDSAAWYFNNYTSVTKHVYLNYVDGVPTADANNQGWMRFGTNSSYQNLRTMLHEGSHTLGTGTSSWWWNTLVNGKLQAPSVTAILRLITNDNTAQLSGDSQHYWPYGLNQNSEVTTSWDFAYTCLIIEAMRKDGLTEFSGSYTP</sequence>
<dbReference type="Gene3D" id="2.60.40.10">
    <property type="entry name" value="Immunoglobulins"/>
    <property type="match status" value="1"/>
</dbReference>
<dbReference type="AlphaFoldDB" id="A0A1I0TV42"/>
<dbReference type="EMBL" id="FOJM01000015">
    <property type="protein sequence ID" value="SFA55719.1"/>
    <property type="molecule type" value="Genomic_DNA"/>
</dbReference>
<dbReference type="InterPro" id="IPR003961">
    <property type="entry name" value="FN3_dom"/>
</dbReference>
<dbReference type="SUPFAM" id="SSF49265">
    <property type="entry name" value="Fibronectin type III"/>
    <property type="match status" value="1"/>
</dbReference>
<dbReference type="RefSeq" id="WP_090985992.1">
    <property type="nucleotide sequence ID" value="NZ_FOJM01000015.1"/>
</dbReference>
<dbReference type="PROSITE" id="PS51257">
    <property type="entry name" value="PROKAR_LIPOPROTEIN"/>
    <property type="match status" value="1"/>
</dbReference>
<organism evidence="1 2">
    <name type="scientific">Pedobacter suwonensis</name>
    <dbReference type="NCBI Taxonomy" id="332999"/>
    <lineage>
        <taxon>Bacteria</taxon>
        <taxon>Pseudomonadati</taxon>
        <taxon>Bacteroidota</taxon>
        <taxon>Sphingobacteriia</taxon>
        <taxon>Sphingobacteriales</taxon>
        <taxon>Sphingobacteriaceae</taxon>
        <taxon>Pedobacter</taxon>
    </lineage>
</organism>
<protein>
    <recommendedName>
        <fullName evidence="3">Fibronectin type III domain-containing protein</fullName>
    </recommendedName>
</protein>
<dbReference type="CDD" id="cd00063">
    <property type="entry name" value="FN3"/>
    <property type="match status" value="1"/>
</dbReference>
<dbReference type="OrthoDB" id="9765957at2"/>
<name>A0A1I0TV42_9SPHI</name>
<dbReference type="STRING" id="332999.SAMN04488511_11528"/>
<gene>
    <name evidence="1" type="ORF">SAMN04488511_11528</name>
</gene>
<reference evidence="2" key="1">
    <citation type="submission" date="2016-10" db="EMBL/GenBank/DDBJ databases">
        <authorList>
            <person name="Varghese N."/>
            <person name="Submissions S."/>
        </authorList>
    </citation>
    <scope>NUCLEOTIDE SEQUENCE [LARGE SCALE GENOMIC DNA]</scope>
    <source>
        <strain evidence="2">DSM 18130</strain>
    </source>
</reference>
<dbReference type="Proteomes" id="UP000198836">
    <property type="component" value="Unassembled WGS sequence"/>
</dbReference>
<dbReference type="InterPro" id="IPR013783">
    <property type="entry name" value="Ig-like_fold"/>
</dbReference>
<proteinExistence type="predicted"/>
<keyword evidence="2" id="KW-1185">Reference proteome</keyword>
<evidence type="ECO:0008006" key="3">
    <source>
        <dbReference type="Google" id="ProtNLM"/>
    </source>
</evidence>
<evidence type="ECO:0000313" key="2">
    <source>
        <dbReference type="Proteomes" id="UP000198836"/>
    </source>
</evidence>
<evidence type="ECO:0000313" key="1">
    <source>
        <dbReference type="EMBL" id="SFA55719.1"/>
    </source>
</evidence>